<feature type="transmembrane region" description="Helical" evidence="1">
    <location>
        <begin position="12"/>
        <end position="34"/>
    </location>
</feature>
<feature type="transmembrane region" description="Helical" evidence="1">
    <location>
        <begin position="701"/>
        <end position="719"/>
    </location>
</feature>
<dbReference type="EMBL" id="CP117167">
    <property type="protein sequence ID" value="WCT10639.1"/>
    <property type="molecule type" value="Genomic_DNA"/>
</dbReference>
<feature type="transmembrane region" description="Helical" evidence="1">
    <location>
        <begin position="641"/>
        <end position="663"/>
    </location>
</feature>
<reference evidence="2 3" key="1">
    <citation type="submission" date="2023-02" db="EMBL/GenBank/DDBJ databases">
        <title>Genome sequence of Mucilaginibacter jinjuensis strain KACC 16571.</title>
        <authorList>
            <person name="Kim S."/>
            <person name="Heo J."/>
            <person name="Kwon S.-W."/>
        </authorList>
    </citation>
    <scope>NUCLEOTIDE SEQUENCE [LARGE SCALE GENOMIC DNA]</scope>
    <source>
        <strain evidence="2 3">KACC 16571</strain>
    </source>
</reference>
<gene>
    <name evidence="2" type="ORF">PQO05_18030</name>
</gene>
<feature type="transmembrane region" description="Helical" evidence="1">
    <location>
        <begin position="1297"/>
        <end position="1315"/>
    </location>
</feature>
<protein>
    <submittedName>
        <fullName evidence="2">Uncharacterized protein</fullName>
    </submittedName>
</protein>
<feature type="transmembrane region" description="Helical" evidence="1">
    <location>
        <begin position="243"/>
        <end position="261"/>
    </location>
</feature>
<evidence type="ECO:0000256" key="1">
    <source>
        <dbReference type="SAM" id="Phobius"/>
    </source>
</evidence>
<keyword evidence="1" id="KW-0472">Membrane</keyword>
<feature type="transmembrane region" description="Helical" evidence="1">
    <location>
        <begin position="1268"/>
        <end position="1285"/>
    </location>
</feature>
<organism evidence="2 3">
    <name type="scientific">Mucilaginibacter jinjuensis</name>
    <dbReference type="NCBI Taxonomy" id="1176721"/>
    <lineage>
        <taxon>Bacteria</taxon>
        <taxon>Pseudomonadati</taxon>
        <taxon>Bacteroidota</taxon>
        <taxon>Sphingobacteriia</taxon>
        <taxon>Sphingobacteriales</taxon>
        <taxon>Sphingobacteriaceae</taxon>
        <taxon>Mucilaginibacter</taxon>
    </lineage>
</organism>
<sequence>MFKNLFSFSRSQSVIIATLIVILVLGVLYFFVYVPHNQINLETKQFRALQNTEQKISDKVDNSLALVHNLIRNYKANAADYDTAKIHRYIDSYPQKDFNLSINTRYKNPKGNTAEDTTVNFDDEALSIGIDTGKVQIKITYTFKQFIEPLLPGDVFDEYIILSQSNVIYQSFPSGITQMIADSLKSKKSAFANAQVKDVSLSGGSYKLFSQQLNLKTASPIIIAGLLTKKHYNSERNELPEQVVLFLLLIAVTAILALPWIKLYQMGGQDRMTAMDGLLSLAIPMLLMSVLFFTFLSYNGSFRNGVSDFEGISKRMSATIKDSLSDEVAQTYNVLVTADSIYDHNKSQVKYPKKDLWDDSLIYNKLQGILSNTKVNQLYQLNTDGHEMQESWMPDHKRPPPGDFSNRAYFYRLKNQQPLYLKHDSQKPFYIEQVTSWTTGIFTSVMAIPHKGGGAPYTAMSFDLKTFDHPVLTPGFLYCIINMQGDVLYHANKSKQLNENLTTQFSAQDELKAALGAHSDKLFNTKYSGKQYNVYLSPLADLPYAIVIMEDKSYDNIRALNSFVFSFSMLFTFFIVLALELFIVFVLSVKKHYYRKHYFDISWIGPDSRFRQEYKLALWGNIATILLLLCWIGNTHFLECFYMLLTASGLSYLFLNALYAIFYKAYDIDKYRLKVNAVIALAGIIVLLDAVAAYQTEIGRLLIFQVLLILILGSILFFHDKLKERLNTPITANYIRGFSLMTFTRFIITSGLPVLLFYISITNYEIKLVTRYRHVQFAKTIQENYLANTKALDSASRYIDHTWINSVKIIDKKDTLYHSKGDSCTRTLFKLLTIGDKNQITGMNEFDRDPTDSSWQYSSLLEKGVGVTYYHLNDKSYLEVKSGDLNYKLPVKGYLGFIYWVLFFGALAFFWLSLHYILRRLFALNLPAETCWQDIDTLLLKDNELNSRIFLIGSPGSGKMKKIMDLINGKAPDKMMGDNTLKKINYYVADMILMPNDKDIAENDTDWTDLKKDALDPKYDLVIVDHFGYDIKNPVSNRLKLNFLEELLQDNPRKVIIISTVHPINFLDSLNSQQAAYAAMATSGASDANTPAPNRAPEHDLERWHVLLGHFKIAIQKLNSEDVTPDVNDPTWQKILMYETRSGHFFDNMGKPIADMLAKRVTDKNKVGIESLSIKLGITAHYFYMYMWQSLTKEEKFLLYDLAEDGLVNPYDDYNLILLICKGLIIRENGILKIFNHGFRNFILTAIGGTEAMQIQRQIRDNGNWSKLKVPLVILIVAVLIFLLASQQETYTTLVKYLTAIAVGVPTVLKIFSFFNSSESKVT</sequence>
<feature type="transmembrane region" description="Helical" evidence="1">
    <location>
        <begin position="740"/>
        <end position="761"/>
    </location>
</feature>
<feature type="transmembrane region" description="Helical" evidence="1">
    <location>
        <begin position="563"/>
        <end position="587"/>
    </location>
</feature>
<dbReference type="RefSeq" id="WP_273628829.1">
    <property type="nucleotide sequence ID" value="NZ_CP117167.1"/>
</dbReference>
<proteinExistence type="predicted"/>
<accession>A0ABY7T2Z6</accession>
<keyword evidence="1" id="KW-1133">Transmembrane helix</keyword>
<feature type="transmembrane region" description="Helical" evidence="1">
    <location>
        <begin position="616"/>
        <end position="635"/>
    </location>
</feature>
<feature type="transmembrane region" description="Helical" evidence="1">
    <location>
        <begin position="273"/>
        <end position="298"/>
    </location>
</feature>
<feature type="transmembrane region" description="Helical" evidence="1">
    <location>
        <begin position="675"/>
        <end position="695"/>
    </location>
</feature>
<dbReference type="Proteomes" id="UP001216139">
    <property type="component" value="Chromosome"/>
</dbReference>
<evidence type="ECO:0000313" key="3">
    <source>
        <dbReference type="Proteomes" id="UP001216139"/>
    </source>
</evidence>
<evidence type="ECO:0000313" key="2">
    <source>
        <dbReference type="EMBL" id="WCT10639.1"/>
    </source>
</evidence>
<keyword evidence="3" id="KW-1185">Reference proteome</keyword>
<feature type="transmembrane region" description="Helical" evidence="1">
    <location>
        <begin position="897"/>
        <end position="918"/>
    </location>
</feature>
<name>A0ABY7T2Z6_9SPHI</name>
<keyword evidence="1" id="KW-0812">Transmembrane</keyword>